<organism evidence="1 2">
    <name type="scientific">Burkholderia stabilis</name>
    <dbReference type="NCBI Taxonomy" id="95485"/>
    <lineage>
        <taxon>Bacteria</taxon>
        <taxon>Pseudomonadati</taxon>
        <taxon>Pseudomonadota</taxon>
        <taxon>Betaproteobacteria</taxon>
        <taxon>Burkholderiales</taxon>
        <taxon>Burkholderiaceae</taxon>
        <taxon>Burkholderia</taxon>
        <taxon>Burkholderia cepacia complex</taxon>
    </lineage>
</organism>
<dbReference type="RefSeq" id="WP_231944045.1">
    <property type="nucleotide sequence ID" value="NZ_AP018111.1"/>
</dbReference>
<accession>A0A1Y1BFR4</accession>
<reference evidence="1 2" key="1">
    <citation type="journal article" date="2017" name="Genome Announc.">
        <title>Complete Genome Sequence of Burkholderia stabilis FERMP-21014.</title>
        <authorList>
            <person name="Konishi K."/>
            <person name="Kumagai T."/>
            <person name="Sakasegawa S."/>
            <person name="Tamura T."/>
        </authorList>
    </citation>
    <scope>NUCLEOTIDE SEQUENCE [LARGE SCALE GENOMIC DNA]</scope>
    <source>
        <strain evidence="1 2">FERMP-21014</strain>
    </source>
</reference>
<proteinExistence type="predicted"/>
<dbReference type="Proteomes" id="UP000218432">
    <property type="component" value="Chromosome 1"/>
</dbReference>
<dbReference type="AlphaFoldDB" id="A0A1Y1BFR4"/>
<sequence>MIFGDNTYGLRLLLSLTYLNYLLQRDGLQNEWVTGDAMRWVKSLTALSVVSLFSGCAYNVQVSSQSGAAEVMSTKVRQDKAYLVFSENLATAGKEVKPGFQCGAHRYPMYIGETLENSLSKTVEAAFPHAVRNGGAIPTLGDGLVFKFDLSEFDPRVRFSPGFFVPTADANVDIAIHARVSDKAGKELIATTFRGQGHSSQDGSCGVGADALADAGQKAIANAMENFVDKVINTGILDASMTATASK</sequence>
<name>A0A1Y1BFR4_9BURK</name>
<protein>
    <recommendedName>
        <fullName evidence="3">ABC-type transport auxiliary lipoprotein component domain-containing protein</fullName>
    </recommendedName>
</protein>
<evidence type="ECO:0000313" key="1">
    <source>
        <dbReference type="EMBL" id="BAX58635.1"/>
    </source>
</evidence>
<evidence type="ECO:0008006" key="3">
    <source>
        <dbReference type="Google" id="ProtNLM"/>
    </source>
</evidence>
<dbReference type="EMBL" id="AP018111">
    <property type="protein sequence ID" value="BAX58635.1"/>
    <property type="molecule type" value="Genomic_DNA"/>
</dbReference>
<gene>
    <name evidence="1" type="ORF">BSFP_014520</name>
</gene>
<evidence type="ECO:0000313" key="2">
    <source>
        <dbReference type="Proteomes" id="UP000218432"/>
    </source>
</evidence>